<dbReference type="EMBL" id="JAIWJX010000002">
    <property type="protein sequence ID" value="MCK6257536.1"/>
    <property type="molecule type" value="Genomic_DNA"/>
</dbReference>
<organism evidence="3 4">
    <name type="scientific">Fictibacillus marinisediminis</name>
    <dbReference type="NCBI Taxonomy" id="2878389"/>
    <lineage>
        <taxon>Bacteria</taxon>
        <taxon>Bacillati</taxon>
        <taxon>Bacillota</taxon>
        <taxon>Bacilli</taxon>
        <taxon>Bacillales</taxon>
        <taxon>Fictibacillaceae</taxon>
        <taxon>Fictibacillus</taxon>
    </lineage>
</organism>
<proteinExistence type="predicted"/>
<evidence type="ECO:0000313" key="3">
    <source>
        <dbReference type="EMBL" id="MCK6257536.1"/>
    </source>
</evidence>
<dbReference type="RefSeq" id="WP_248253011.1">
    <property type="nucleotide sequence ID" value="NZ_JAIWJX010000002.1"/>
</dbReference>
<reference evidence="3" key="1">
    <citation type="submission" date="2021-09" db="EMBL/GenBank/DDBJ databases">
        <title>Genome analysis of Fictibacillus sp. KIGAM418 isolated from marine sediment.</title>
        <authorList>
            <person name="Seo M.-J."/>
            <person name="Cho E.-S."/>
            <person name="Hwang C.Y."/>
        </authorList>
    </citation>
    <scope>NUCLEOTIDE SEQUENCE</scope>
    <source>
        <strain evidence="3">KIGAM418</strain>
    </source>
</reference>
<sequence>MFAIGDTLFLEPAVSDHGTRYKCKVMELSDEQIYIDYPFNEKTGKMEFFMNGTAFKATIYHDDQNVYMFHTELCGRKIDRIPLLAIHYPVENSLVKLQRRQFIRIETMLDLAVHPLEEPSSFAPFTSVTSDISAGGLRIVLQEGHPLQEGMQVLCGVVLPMQTGAIHYLKAECRVLRILHDGEREKASVHFENLGEAAQQNLVRYCFEQQLAEKKKLLNE</sequence>
<dbReference type="Pfam" id="PF07238">
    <property type="entry name" value="PilZ"/>
    <property type="match status" value="1"/>
</dbReference>
<protein>
    <submittedName>
        <fullName evidence="3">Flagellar brake domain-containing protein</fullName>
    </submittedName>
</protein>
<accession>A0A9X1XCC0</accession>
<keyword evidence="3" id="KW-0969">Cilium</keyword>
<evidence type="ECO:0000313" key="4">
    <source>
        <dbReference type="Proteomes" id="UP001139011"/>
    </source>
</evidence>
<evidence type="ECO:0000259" key="1">
    <source>
        <dbReference type="Pfam" id="PF07238"/>
    </source>
</evidence>
<dbReference type="Gene3D" id="2.40.10.220">
    <property type="entry name" value="predicted glycosyltransferase like domains"/>
    <property type="match status" value="1"/>
</dbReference>
<dbReference type="AlphaFoldDB" id="A0A9X1XCC0"/>
<feature type="domain" description="PilZ" evidence="1">
    <location>
        <begin position="98"/>
        <end position="208"/>
    </location>
</feature>
<dbReference type="Proteomes" id="UP001139011">
    <property type="component" value="Unassembled WGS sequence"/>
</dbReference>
<feature type="domain" description="Type III secretion system flagellar brake protein YcgR PilZN" evidence="2">
    <location>
        <begin position="4"/>
        <end position="89"/>
    </location>
</feature>
<evidence type="ECO:0000259" key="2">
    <source>
        <dbReference type="Pfam" id="PF12945"/>
    </source>
</evidence>
<dbReference type="InterPro" id="IPR009926">
    <property type="entry name" value="T3SS_YcgR_PilZN"/>
</dbReference>
<dbReference type="Pfam" id="PF12945">
    <property type="entry name" value="PilZNR"/>
    <property type="match status" value="1"/>
</dbReference>
<keyword evidence="4" id="KW-1185">Reference proteome</keyword>
<keyword evidence="3" id="KW-0282">Flagellum</keyword>
<gene>
    <name evidence="3" type="ORF">LCY76_13135</name>
</gene>
<dbReference type="InterPro" id="IPR009875">
    <property type="entry name" value="PilZ_domain"/>
</dbReference>
<name>A0A9X1XCC0_9BACL</name>
<comment type="caution">
    <text evidence="3">The sequence shown here is derived from an EMBL/GenBank/DDBJ whole genome shotgun (WGS) entry which is preliminary data.</text>
</comment>
<keyword evidence="3" id="KW-0966">Cell projection</keyword>
<dbReference type="GO" id="GO:0035438">
    <property type="term" value="F:cyclic-di-GMP binding"/>
    <property type="evidence" value="ECO:0007669"/>
    <property type="project" value="InterPro"/>
</dbReference>